<dbReference type="InterPro" id="IPR031961">
    <property type="entry name" value="DUF4780"/>
</dbReference>
<accession>A0ABQ8SUP3</accession>
<feature type="region of interest" description="Disordered" evidence="1">
    <location>
        <begin position="228"/>
        <end position="249"/>
    </location>
</feature>
<dbReference type="Pfam" id="PF16012">
    <property type="entry name" value="DUF4780"/>
    <property type="match status" value="1"/>
</dbReference>
<organism evidence="3 4">
    <name type="scientific">Periplaneta americana</name>
    <name type="common">American cockroach</name>
    <name type="synonym">Blatta americana</name>
    <dbReference type="NCBI Taxonomy" id="6978"/>
    <lineage>
        <taxon>Eukaryota</taxon>
        <taxon>Metazoa</taxon>
        <taxon>Ecdysozoa</taxon>
        <taxon>Arthropoda</taxon>
        <taxon>Hexapoda</taxon>
        <taxon>Insecta</taxon>
        <taxon>Pterygota</taxon>
        <taxon>Neoptera</taxon>
        <taxon>Polyneoptera</taxon>
        <taxon>Dictyoptera</taxon>
        <taxon>Blattodea</taxon>
        <taxon>Blattoidea</taxon>
        <taxon>Blattidae</taxon>
        <taxon>Blattinae</taxon>
        <taxon>Periplaneta</taxon>
    </lineage>
</organism>
<name>A0ABQ8SUP3_PERAM</name>
<comment type="caution">
    <text evidence="3">The sequence shown here is derived from an EMBL/GenBank/DDBJ whole genome shotgun (WGS) entry which is preliminary data.</text>
</comment>
<evidence type="ECO:0000313" key="3">
    <source>
        <dbReference type="EMBL" id="KAJ4437481.1"/>
    </source>
</evidence>
<feature type="compositionally biased region" description="Pro residues" evidence="1">
    <location>
        <begin position="236"/>
        <end position="248"/>
    </location>
</feature>
<proteinExistence type="predicted"/>
<reference evidence="3 4" key="1">
    <citation type="journal article" date="2022" name="Allergy">
        <title>Genome assembly and annotation of Periplaneta americana reveal a comprehensive cockroach allergen profile.</title>
        <authorList>
            <person name="Wang L."/>
            <person name="Xiong Q."/>
            <person name="Saelim N."/>
            <person name="Wang L."/>
            <person name="Nong W."/>
            <person name="Wan A.T."/>
            <person name="Shi M."/>
            <person name="Liu X."/>
            <person name="Cao Q."/>
            <person name="Hui J.H.L."/>
            <person name="Sookrung N."/>
            <person name="Leung T.F."/>
            <person name="Tungtrongchitr A."/>
            <person name="Tsui S.K.W."/>
        </authorList>
    </citation>
    <scope>NUCLEOTIDE SEQUENCE [LARGE SCALE GENOMIC DNA]</scope>
    <source>
        <strain evidence="3">PWHHKU_190912</strain>
    </source>
</reference>
<evidence type="ECO:0000256" key="1">
    <source>
        <dbReference type="SAM" id="MobiDB-lite"/>
    </source>
</evidence>
<evidence type="ECO:0000313" key="4">
    <source>
        <dbReference type="Proteomes" id="UP001148838"/>
    </source>
</evidence>
<feature type="domain" description="DUF4780" evidence="2">
    <location>
        <begin position="80"/>
        <end position="157"/>
    </location>
</feature>
<protein>
    <recommendedName>
        <fullName evidence="2">DUF4780 domain-containing protein</fullName>
    </recommendedName>
</protein>
<evidence type="ECO:0000259" key="2">
    <source>
        <dbReference type="Pfam" id="PF16012"/>
    </source>
</evidence>
<dbReference type="EMBL" id="JAJSOF020000021">
    <property type="protein sequence ID" value="KAJ4437481.1"/>
    <property type="molecule type" value="Genomic_DNA"/>
</dbReference>
<dbReference type="Proteomes" id="UP001148838">
    <property type="component" value="Unassembled WGS sequence"/>
</dbReference>
<keyword evidence="4" id="KW-1185">Reference proteome</keyword>
<gene>
    <name evidence="3" type="ORF">ANN_17625</name>
</gene>
<sequence length="332" mass="37428">MAGLCKGDNEPPGSLKAICNYQGQLEGNCKELGPRRKELGALLNQVTLFNLAVVEAKLGQGLLKELGAVQTHHLWQRLNLQGWETAVVEAKDLPKPFKVAFRTQDLTTSDPKVLLKCIQLVNQQLCIEHWKEVHRQTGQCLIMMIDQESASKIKNKRLTAFTGMDRGLFKTLFNTGKKAAQEKQEAAAEEKEDSPEFMDVGISGRFHLKRLSKHRKLPSICSYWVEGKPRKKPQPGNLPQPEFEPGPPGFAARRADRYSTALERLVDRHIRDKILKDFPLHKYQFAYLPGKFTEAPLHHVVSANEKVLAFKEIAMEHLTELHASGIKSPSRA</sequence>